<dbReference type="AlphaFoldDB" id="A0A2U2DV21"/>
<evidence type="ECO:0000313" key="3">
    <source>
        <dbReference type="EMBL" id="PWE57150.1"/>
    </source>
</evidence>
<evidence type="ECO:0000313" key="4">
    <source>
        <dbReference type="Proteomes" id="UP000245252"/>
    </source>
</evidence>
<gene>
    <name evidence="3" type="ORF">DEM27_05780</name>
</gene>
<name>A0A2U2DV21_9HYPH</name>
<sequence>MIARKSIINEFDHLGRGSRDGFVIVVPNGHGAMKVWGDQVFETLDAANSTAARCIPTICDILPAREVIHFGNNPKSFRSRTSILVEPVDDVDARKRWFAIRVTPGFQKMARKAADAPPNRIGESVIERNLRTEGIDVYMPSFWREIRKHRSRKLHSRRYPLLVGYAFIRYDEAKGFDFVRKIDGVNSVLKLSSDGQPHAFSDTDLAEIAALAFMKEQDFKFRRHSAVENARISRREKLNTQLGRILPKGRSRTVSLRKHAEAYIDSMDVAGKARVQAIIQQLDSLEDDQALDEFREAV</sequence>
<dbReference type="Gene3D" id="3.30.70.940">
    <property type="entry name" value="NusG, N-terminal domain"/>
    <property type="match status" value="1"/>
</dbReference>
<reference evidence="3 4" key="1">
    <citation type="submission" date="2018-05" db="EMBL/GenBank/DDBJ databases">
        <title>The draft genome of strain NS-104.</title>
        <authorList>
            <person name="Hang P."/>
            <person name="Jiang J."/>
        </authorList>
    </citation>
    <scope>NUCLEOTIDE SEQUENCE [LARGE SCALE GENOMIC DNA]</scope>
    <source>
        <strain evidence="3 4">NS-104</strain>
    </source>
</reference>
<dbReference type="EMBL" id="QFBC01000002">
    <property type="protein sequence ID" value="PWE57150.1"/>
    <property type="molecule type" value="Genomic_DNA"/>
</dbReference>
<organism evidence="3 4">
    <name type="scientific">Metarhizobium album</name>
    <dbReference type="NCBI Taxonomy" id="2182425"/>
    <lineage>
        <taxon>Bacteria</taxon>
        <taxon>Pseudomonadati</taxon>
        <taxon>Pseudomonadota</taxon>
        <taxon>Alphaproteobacteria</taxon>
        <taxon>Hyphomicrobiales</taxon>
        <taxon>Rhizobiaceae</taxon>
        <taxon>Metarhizobium</taxon>
    </lineage>
</organism>
<evidence type="ECO:0000259" key="2">
    <source>
        <dbReference type="Pfam" id="PF02357"/>
    </source>
</evidence>
<accession>A0A2U2DV21</accession>
<dbReference type="Proteomes" id="UP000245252">
    <property type="component" value="Unassembled WGS sequence"/>
</dbReference>
<dbReference type="InterPro" id="IPR036735">
    <property type="entry name" value="NGN_dom_sf"/>
</dbReference>
<evidence type="ECO:0000256" key="1">
    <source>
        <dbReference type="ARBA" id="ARBA00023163"/>
    </source>
</evidence>
<dbReference type="Pfam" id="PF02357">
    <property type="entry name" value="NusG"/>
    <property type="match status" value="1"/>
</dbReference>
<comment type="caution">
    <text evidence="3">The sequence shown here is derived from an EMBL/GenBank/DDBJ whole genome shotgun (WGS) entry which is preliminary data.</text>
</comment>
<keyword evidence="4" id="KW-1185">Reference proteome</keyword>
<feature type="domain" description="NusG-like N-terminal" evidence="2">
    <location>
        <begin position="97"/>
        <end position="208"/>
    </location>
</feature>
<proteinExistence type="predicted"/>
<keyword evidence="1" id="KW-0804">Transcription</keyword>
<dbReference type="InterPro" id="IPR006645">
    <property type="entry name" value="NGN-like_dom"/>
</dbReference>
<dbReference type="SUPFAM" id="SSF82679">
    <property type="entry name" value="N-utilization substance G protein NusG, N-terminal domain"/>
    <property type="match status" value="1"/>
</dbReference>
<protein>
    <recommendedName>
        <fullName evidence="2">NusG-like N-terminal domain-containing protein</fullName>
    </recommendedName>
</protein>
<dbReference type="RefSeq" id="WP_109457253.1">
    <property type="nucleotide sequence ID" value="NZ_QFBC01000002.1"/>
</dbReference>
<dbReference type="OrthoDB" id="8280261at2"/>
<dbReference type="GO" id="GO:0006354">
    <property type="term" value="P:DNA-templated transcription elongation"/>
    <property type="evidence" value="ECO:0007669"/>
    <property type="project" value="InterPro"/>
</dbReference>